<dbReference type="InterPro" id="IPR027266">
    <property type="entry name" value="TrmE/GcvT-like"/>
</dbReference>
<dbReference type="InterPro" id="IPR006222">
    <property type="entry name" value="GCVT_N"/>
</dbReference>
<organism evidence="3 4">
    <name type="scientific">Agromyces tropicus</name>
    <dbReference type="NCBI Taxonomy" id="555371"/>
    <lineage>
        <taxon>Bacteria</taxon>
        <taxon>Bacillati</taxon>
        <taxon>Actinomycetota</taxon>
        <taxon>Actinomycetes</taxon>
        <taxon>Micrococcales</taxon>
        <taxon>Microbacteriaceae</taxon>
        <taxon>Agromyces</taxon>
    </lineage>
</organism>
<keyword evidence="4" id="KW-1185">Reference proteome</keyword>
<dbReference type="Pfam" id="PF01571">
    <property type="entry name" value="GCV_T"/>
    <property type="match status" value="1"/>
</dbReference>
<dbReference type="PANTHER" id="PTHR43757">
    <property type="entry name" value="AMINOMETHYLTRANSFERASE"/>
    <property type="match status" value="1"/>
</dbReference>
<evidence type="ECO:0000259" key="2">
    <source>
        <dbReference type="Pfam" id="PF08669"/>
    </source>
</evidence>
<dbReference type="InterPro" id="IPR029043">
    <property type="entry name" value="GcvT/YgfZ_C"/>
</dbReference>
<feature type="domain" description="Aminomethyltransferase C-terminal" evidence="2">
    <location>
        <begin position="284"/>
        <end position="365"/>
    </location>
</feature>
<accession>A0ABN2U0E9</accession>
<feature type="domain" description="GCVT N-terminal" evidence="1">
    <location>
        <begin position="22"/>
        <end position="266"/>
    </location>
</feature>
<evidence type="ECO:0000313" key="3">
    <source>
        <dbReference type="EMBL" id="GAA2026593.1"/>
    </source>
</evidence>
<dbReference type="InterPro" id="IPR028896">
    <property type="entry name" value="GcvT/YgfZ/DmdA"/>
</dbReference>
<dbReference type="Pfam" id="PF08669">
    <property type="entry name" value="GCV_T_C"/>
    <property type="match status" value="1"/>
</dbReference>
<dbReference type="SUPFAM" id="SSF101790">
    <property type="entry name" value="Aminomethyltransferase beta-barrel domain"/>
    <property type="match status" value="1"/>
</dbReference>
<name>A0ABN2U0E9_9MICO</name>
<reference evidence="3 4" key="1">
    <citation type="journal article" date="2019" name="Int. J. Syst. Evol. Microbiol.">
        <title>The Global Catalogue of Microorganisms (GCM) 10K type strain sequencing project: providing services to taxonomists for standard genome sequencing and annotation.</title>
        <authorList>
            <consortium name="The Broad Institute Genomics Platform"/>
            <consortium name="The Broad Institute Genome Sequencing Center for Infectious Disease"/>
            <person name="Wu L."/>
            <person name="Ma J."/>
        </authorList>
    </citation>
    <scope>NUCLEOTIDE SEQUENCE [LARGE SCALE GENOMIC DNA]</scope>
    <source>
        <strain evidence="3 4">JCM 15672</strain>
    </source>
</reference>
<dbReference type="EMBL" id="BAAAPW010000001">
    <property type="protein sequence ID" value="GAA2026593.1"/>
    <property type="molecule type" value="Genomic_DNA"/>
</dbReference>
<proteinExistence type="predicted"/>
<comment type="caution">
    <text evidence="3">The sequence shown here is derived from an EMBL/GenBank/DDBJ whole genome shotgun (WGS) entry which is preliminary data.</text>
</comment>
<dbReference type="PIRSF" id="PIRSF006487">
    <property type="entry name" value="GcvT"/>
    <property type="match status" value="1"/>
</dbReference>
<sequence length="373" mass="39524">MPMPIGLESSPTTARFADRVSEWEDSFGMAFAMDYGDPEAEYAALRENVVALEWSTIRKWYIEGPDAVAALDAAFSRNVAAAPVGRVLYGVVVDADGLMIEDVTAVKLSDEQVLVFGGDPLTEARLRSAAPAGTSVVDRRAEIAVASLQGPRSRDLLQRLTSADVSGSGLPYYETLTGVEVAGVPATLLRLGFTAELGFEIMVARENADALWDAILGQQDLDVVMMGMTGILVARIEAGMVIGGLEYDRTVSPFECGLGWTVDFGKEELWARTPLAEAKANSSRRLVSIVSEAPVAQLDGAALVVDGAEVGRVTAATASPALGGRSLGLARVERPFNAIGTRLSIVSDGAATSDDAEVLRTPVYDPERSRVKA</sequence>
<dbReference type="Gene3D" id="3.30.1360.120">
    <property type="entry name" value="Probable tRNA modification gtpase trme, domain 1"/>
    <property type="match status" value="1"/>
</dbReference>
<dbReference type="InterPro" id="IPR013977">
    <property type="entry name" value="GcvT_C"/>
</dbReference>
<evidence type="ECO:0008006" key="5">
    <source>
        <dbReference type="Google" id="ProtNLM"/>
    </source>
</evidence>
<dbReference type="Proteomes" id="UP001501196">
    <property type="component" value="Unassembled WGS sequence"/>
</dbReference>
<evidence type="ECO:0000259" key="1">
    <source>
        <dbReference type="Pfam" id="PF01571"/>
    </source>
</evidence>
<gene>
    <name evidence="3" type="ORF">GCM10009819_07250</name>
</gene>
<dbReference type="SUPFAM" id="SSF103025">
    <property type="entry name" value="Folate-binding domain"/>
    <property type="match status" value="1"/>
</dbReference>
<evidence type="ECO:0000313" key="4">
    <source>
        <dbReference type="Proteomes" id="UP001501196"/>
    </source>
</evidence>
<protein>
    <recommendedName>
        <fullName evidence="5">Aminomethyl transferase family protein</fullName>
    </recommendedName>
</protein>
<dbReference type="PANTHER" id="PTHR43757:SF2">
    <property type="entry name" value="AMINOMETHYLTRANSFERASE, MITOCHONDRIAL"/>
    <property type="match status" value="1"/>
</dbReference>